<feature type="transmembrane region" description="Helical" evidence="4">
    <location>
        <begin position="69"/>
        <end position="91"/>
    </location>
</feature>
<comment type="caution">
    <text evidence="5">The sequence shown here is derived from an EMBL/GenBank/DDBJ whole genome shotgun (WGS) entry which is preliminary data.</text>
</comment>
<keyword evidence="2 3" id="KW-0802">TPR repeat</keyword>
<feature type="transmembrane region" description="Helical" evidence="4">
    <location>
        <begin position="7"/>
        <end position="26"/>
    </location>
</feature>
<feature type="transmembrane region" description="Helical" evidence="4">
    <location>
        <begin position="217"/>
        <end position="237"/>
    </location>
</feature>
<feature type="repeat" description="TPR" evidence="3">
    <location>
        <begin position="719"/>
        <end position="752"/>
    </location>
</feature>
<dbReference type="Pfam" id="PF13432">
    <property type="entry name" value="TPR_16"/>
    <property type="match status" value="1"/>
</dbReference>
<feature type="transmembrane region" description="Helical" evidence="4">
    <location>
        <begin position="183"/>
        <end position="205"/>
    </location>
</feature>
<accession>A0A1G2FAQ1</accession>
<dbReference type="Gene3D" id="1.25.40.10">
    <property type="entry name" value="Tetratricopeptide repeat domain"/>
    <property type="match status" value="3"/>
</dbReference>
<organism evidence="5 6">
    <name type="scientific">Candidatus Portnoybacteria bacterium RIFCSPHIGHO2_01_FULL_40_12b</name>
    <dbReference type="NCBI Taxonomy" id="1801994"/>
    <lineage>
        <taxon>Bacteria</taxon>
        <taxon>Candidatus Portnoyibacteriota</taxon>
    </lineage>
</organism>
<name>A0A1G2FAQ1_9BACT</name>
<feature type="transmembrane region" description="Helical" evidence="4">
    <location>
        <begin position="367"/>
        <end position="389"/>
    </location>
</feature>
<feature type="transmembrane region" description="Helical" evidence="4">
    <location>
        <begin position="38"/>
        <end position="57"/>
    </location>
</feature>
<proteinExistence type="predicted"/>
<evidence type="ECO:0000256" key="2">
    <source>
        <dbReference type="ARBA" id="ARBA00022803"/>
    </source>
</evidence>
<feature type="transmembrane region" description="Helical" evidence="4">
    <location>
        <begin position="243"/>
        <end position="262"/>
    </location>
</feature>
<feature type="transmembrane region" description="Helical" evidence="4">
    <location>
        <begin position="97"/>
        <end position="119"/>
    </location>
</feature>
<reference evidence="5 6" key="1">
    <citation type="journal article" date="2016" name="Nat. Commun.">
        <title>Thousands of microbial genomes shed light on interconnected biogeochemical processes in an aquifer system.</title>
        <authorList>
            <person name="Anantharaman K."/>
            <person name="Brown C.T."/>
            <person name="Hug L.A."/>
            <person name="Sharon I."/>
            <person name="Castelle C.J."/>
            <person name="Probst A.J."/>
            <person name="Thomas B.C."/>
            <person name="Singh A."/>
            <person name="Wilkins M.J."/>
            <person name="Karaoz U."/>
            <person name="Brodie E.L."/>
            <person name="Williams K.H."/>
            <person name="Hubbard S.S."/>
            <person name="Banfield J.F."/>
        </authorList>
    </citation>
    <scope>NUCLEOTIDE SEQUENCE [LARGE SCALE GENOMIC DNA]</scope>
</reference>
<keyword evidence="1" id="KW-0677">Repeat</keyword>
<dbReference type="EMBL" id="MHMY01000023">
    <property type="protein sequence ID" value="OGZ34947.1"/>
    <property type="molecule type" value="Genomic_DNA"/>
</dbReference>
<dbReference type="InterPro" id="IPR051012">
    <property type="entry name" value="CellSynth/LPSAsmb/PSIAsmb"/>
</dbReference>
<sequence length="801" mass="90904">MLKLSNFIIRTSICLLVFLAPLFWLPFTLEAYEFNKQYLLFFLVGLVFLVWLFKMVIVRKKIVWQRTALDIPILVLMLVIILSAVFSVDGISSWLGFYGRFSGATAGFLTILLMYFVVVNNASLNKERRIKSNVYSLLNWFLASSFLVIIAAYFSILGIWTKIPWLGERLPGLMSLKTFNPMTGSLEGLAIFLAAVIGLVVGRVLIGIKNKESITHYPLLITHYLILLAAIILLLLIDFRAAWVVLGITMLILLLASFWTRLFRERVNVLLLPIVLIVISAAGFFGVVLKAKQGTSIFTNNPLPQEVILDYKTAGFITEEVVKNYPVLGSGPDTFLYGFSKFKQEEFNDNRFWNIRFDKGQSYLMELVSAIGILGILSYLAVVVMFLFVMGMFLRKQRHSGVLPENSEENGSNTESFASLRMTAGAVILPIFFPWLSFFIAQFIYLENTVLSFSFWLFTGLGIVAWRDNLGIPRSKISFSFKKWPEFGLVLGTIFLVLVFAVLGLFYLSARFYAADVYYLKGLNQSDIDNKLPNFEKAVNLNKYRVNYRFSLSQVYLVMAWREVQKPEDGRDIQLLQNYAAGAIDQARQATEISPKLVMTWENLGGIYRDLSNLVSGISPFAVDSFKRALELEPTNPFFYRELCRLNLMTEQEISNEILNQCQRAVDLKPNYLDAHIQLAMVYERKGNLEEAAKRLEGALDRLKGISFKRGSALAGAATEIYFQMGRMHFNLKNFDRAIELFEQSVIVTPQHANARYGLGASYQMKGRNQEALIQFQIVNQLAPGNAEVEAKINELSRPAL</sequence>
<dbReference type="PROSITE" id="PS50293">
    <property type="entry name" value="TPR_REGION"/>
    <property type="match status" value="1"/>
</dbReference>
<dbReference type="SMART" id="SM00028">
    <property type="entry name" value="TPR"/>
    <property type="match status" value="4"/>
</dbReference>
<feature type="transmembrane region" description="Helical" evidence="4">
    <location>
        <begin position="269"/>
        <end position="289"/>
    </location>
</feature>
<feature type="repeat" description="TPR" evidence="3">
    <location>
        <begin position="753"/>
        <end position="786"/>
    </location>
</feature>
<dbReference type="PANTHER" id="PTHR45586:SF1">
    <property type="entry name" value="LIPOPOLYSACCHARIDE ASSEMBLY PROTEIN B"/>
    <property type="match status" value="1"/>
</dbReference>
<dbReference type="PROSITE" id="PS50005">
    <property type="entry name" value="TPR"/>
    <property type="match status" value="2"/>
</dbReference>
<dbReference type="InterPro" id="IPR019734">
    <property type="entry name" value="TPR_rpt"/>
</dbReference>
<dbReference type="PANTHER" id="PTHR45586">
    <property type="entry name" value="TPR REPEAT-CONTAINING PROTEIN PA4667"/>
    <property type="match status" value="1"/>
</dbReference>
<evidence type="ECO:0000313" key="5">
    <source>
        <dbReference type="EMBL" id="OGZ34947.1"/>
    </source>
</evidence>
<feature type="transmembrane region" description="Helical" evidence="4">
    <location>
        <begin position="487"/>
        <end position="508"/>
    </location>
</feature>
<dbReference type="SUPFAM" id="SSF48452">
    <property type="entry name" value="TPR-like"/>
    <property type="match status" value="1"/>
</dbReference>
<keyword evidence="4" id="KW-0472">Membrane</keyword>
<evidence type="ECO:0000313" key="6">
    <source>
        <dbReference type="Proteomes" id="UP000176974"/>
    </source>
</evidence>
<dbReference type="Proteomes" id="UP000176974">
    <property type="component" value="Unassembled WGS sequence"/>
</dbReference>
<protein>
    <submittedName>
        <fullName evidence="5">Uncharacterized protein</fullName>
    </submittedName>
</protein>
<feature type="transmembrane region" description="Helical" evidence="4">
    <location>
        <begin position="450"/>
        <end position="466"/>
    </location>
</feature>
<evidence type="ECO:0000256" key="1">
    <source>
        <dbReference type="ARBA" id="ARBA00022737"/>
    </source>
</evidence>
<keyword evidence="4" id="KW-0812">Transmembrane</keyword>
<dbReference type="AlphaFoldDB" id="A0A1G2FAQ1"/>
<keyword evidence="4" id="KW-1133">Transmembrane helix</keyword>
<feature type="transmembrane region" description="Helical" evidence="4">
    <location>
        <begin position="424"/>
        <end position="444"/>
    </location>
</feature>
<evidence type="ECO:0000256" key="4">
    <source>
        <dbReference type="SAM" id="Phobius"/>
    </source>
</evidence>
<gene>
    <name evidence="5" type="ORF">A2815_01035</name>
</gene>
<dbReference type="InterPro" id="IPR011990">
    <property type="entry name" value="TPR-like_helical_dom_sf"/>
</dbReference>
<feature type="transmembrane region" description="Helical" evidence="4">
    <location>
        <begin position="140"/>
        <end position="163"/>
    </location>
</feature>
<evidence type="ECO:0000256" key="3">
    <source>
        <dbReference type="PROSITE-ProRule" id="PRU00339"/>
    </source>
</evidence>